<dbReference type="GO" id="GO:0072344">
    <property type="term" value="P:rescue of stalled ribosome"/>
    <property type="evidence" value="ECO:0007669"/>
    <property type="project" value="TreeGrafter"/>
</dbReference>
<name>A0A968KSI3_9SPIO</name>
<dbReference type="Gene3D" id="2.30.310.10">
    <property type="entry name" value="ibrinogen binding protein from staphylococcus aureus domain"/>
    <property type="match status" value="1"/>
</dbReference>
<evidence type="ECO:0000259" key="1">
    <source>
        <dbReference type="Pfam" id="PF05670"/>
    </source>
</evidence>
<evidence type="ECO:0000313" key="3">
    <source>
        <dbReference type="Proteomes" id="UP000711995"/>
    </source>
</evidence>
<keyword evidence="3" id="KW-1185">Reference proteome</keyword>
<dbReference type="InterPro" id="IPR008532">
    <property type="entry name" value="NFACT_RNA-bd"/>
</dbReference>
<dbReference type="GO" id="GO:1990112">
    <property type="term" value="C:RQC complex"/>
    <property type="evidence" value="ECO:0007669"/>
    <property type="project" value="TreeGrafter"/>
</dbReference>
<dbReference type="GO" id="GO:0000049">
    <property type="term" value="F:tRNA binding"/>
    <property type="evidence" value="ECO:0007669"/>
    <property type="project" value="TreeGrafter"/>
</dbReference>
<sequence>MEYFALNSKEIQILLEQYDVTNALIQQVYQDDYEHLVFKIYKNREKRYFIINLSQYSHFYVAENYRRKNNNSLRFKELLQSKLKNGVIITIEYKKNDRSILFHVKRGENTYYLLILLWGHAANIYLCTPQWQILDAYYRKKNDISQRQIDRYRNLLIDSSIKVYSDLDQSRFPVQSSALHDTVAKFYQNKPLKEQSKYMNDNTSLSIQKKCLERYEKEYDSLMNSSLAVSIENREKEFFSQHFSSSEEYQYHYHQFHQDIGKLYARQKKEVERLFHLRTLIQKSQLQCNDKNQIDQAKLKSAHKKRFFLQFRSESYQILVGKSSEQSDMLLRYHARGLDYWIHIRADKGAHVIIKYQKERTPSADVIADACALAHYYSKKRQQHEVEMTFTQIKDLKKLKKSGLVEVQRGKTLFYVYDKDRIQRLLQDKLEER</sequence>
<accession>A0A968KSI3</accession>
<dbReference type="Pfam" id="PF05670">
    <property type="entry name" value="NFACT-R_1"/>
    <property type="match status" value="1"/>
</dbReference>
<gene>
    <name evidence="2" type="ORF">HCT14_02490</name>
</gene>
<dbReference type="RefSeq" id="WP_167699982.1">
    <property type="nucleotide sequence ID" value="NZ_CP118174.1"/>
</dbReference>
<dbReference type="Proteomes" id="UP000711995">
    <property type="component" value="Unassembled WGS sequence"/>
</dbReference>
<dbReference type="PANTHER" id="PTHR15239">
    <property type="entry name" value="NUCLEAR EXPORT MEDIATOR FACTOR NEMF"/>
    <property type="match status" value="1"/>
</dbReference>
<dbReference type="AlphaFoldDB" id="A0A968KSI3"/>
<comment type="caution">
    <text evidence="2">The sequence shown here is derived from an EMBL/GenBank/DDBJ whole genome shotgun (WGS) entry which is preliminary data.</text>
</comment>
<reference evidence="2 3" key="1">
    <citation type="submission" date="2020-03" db="EMBL/GenBank/DDBJ databases">
        <title>Spirochaetal bacteria isolated from arthropods constitute a novel genus Entomospira genus novum within the order Spirochaetales.</title>
        <authorList>
            <person name="Grana-Miraglia L."/>
            <person name="Sikutova S."/>
            <person name="Fingerle V."/>
            <person name="Sing A."/>
            <person name="Castillo-Ramirez S."/>
            <person name="Margos G."/>
            <person name="Rudolf I."/>
        </authorList>
    </citation>
    <scope>NUCLEOTIDE SEQUENCE [LARGE SCALE GENOMIC DNA]</scope>
    <source>
        <strain evidence="2 3">BR193</strain>
    </source>
</reference>
<protein>
    <submittedName>
        <fullName evidence="2">DUF814 domain-containing protein</fullName>
    </submittedName>
</protein>
<dbReference type="Pfam" id="PF05833">
    <property type="entry name" value="NFACT_N"/>
    <property type="match status" value="1"/>
</dbReference>
<dbReference type="GO" id="GO:0043023">
    <property type="term" value="F:ribosomal large subunit binding"/>
    <property type="evidence" value="ECO:0007669"/>
    <property type="project" value="TreeGrafter"/>
</dbReference>
<evidence type="ECO:0000313" key="2">
    <source>
        <dbReference type="EMBL" id="NIZ40382.1"/>
    </source>
</evidence>
<organism evidence="2 3">
    <name type="scientific">Entomospira entomophila</name>
    <dbReference type="NCBI Taxonomy" id="2719988"/>
    <lineage>
        <taxon>Bacteria</taxon>
        <taxon>Pseudomonadati</taxon>
        <taxon>Spirochaetota</taxon>
        <taxon>Spirochaetia</taxon>
        <taxon>Spirochaetales</taxon>
        <taxon>Spirochaetaceae</taxon>
        <taxon>Entomospira</taxon>
    </lineage>
</organism>
<dbReference type="PANTHER" id="PTHR15239:SF6">
    <property type="entry name" value="RIBOSOME QUALITY CONTROL COMPLEX SUBUNIT NEMF"/>
    <property type="match status" value="1"/>
</dbReference>
<feature type="domain" description="NFACT RNA-binding" evidence="1">
    <location>
        <begin position="307"/>
        <end position="404"/>
    </location>
</feature>
<proteinExistence type="predicted"/>
<dbReference type="EMBL" id="JAATLJ010000001">
    <property type="protein sequence ID" value="NIZ40382.1"/>
    <property type="molecule type" value="Genomic_DNA"/>
</dbReference>
<dbReference type="InterPro" id="IPR051608">
    <property type="entry name" value="RQC_Subunit_NEMF"/>
</dbReference>